<keyword evidence="3" id="KW-0812">Transmembrane</keyword>
<dbReference type="PANTHER" id="PTHR12715:SF4">
    <property type="entry name" value="EAMA DOMAIN-CONTAINING PROTEIN"/>
    <property type="match status" value="1"/>
</dbReference>
<feature type="transmembrane region" description="Helical" evidence="3">
    <location>
        <begin position="97"/>
        <end position="117"/>
    </location>
</feature>
<gene>
    <name evidence="5" type="ORF">HNR61_005177</name>
</gene>
<dbReference type="PANTHER" id="PTHR12715">
    <property type="entry name" value="TRANSPORTER, DRUG/METABOLITE EXPORTER FAMILY"/>
    <property type="match status" value="1"/>
</dbReference>
<feature type="transmembrane region" description="Helical" evidence="3">
    <location>
        <begin position="149"/>
        <end position="169"/>
    </location>
</feature>
<dbReference type="Proteomes" id="UP000572680">
    <property type="component" value="Unassembled WGS sequence"/>
</dbReference>
<sequence>MGQRADRRAVAAASVTVVLWASAFVAIRSAGTEFGAGALALGRMLTGALALGVICLVRREGLPPRAAWPGIVASGVLWFGLYMIALNWGEQLVDAGTAALVVNIGPILIALLGGWLLKEGFPPRLMAGMAVSFAGAAVVGLSMSGEGRASLLGVVLCLVAAVTYAAGVVSQKPALRHASALQATTWGCVIGAVACLPFAGQLVDQLGDASPAAIGNMVYLGVFPTALAFTTWAYALARTSAGNMGATTYAAPALVVLMSWALLAEVPGWLTLAGGMLCLAGVAVSRSRPRRPAPVDAPVDDPAPEAVAEGATETPVR</sequence>
<name>A0A7W3LSJ4_ACTNM</name>
<dbReference type="InterPro" id="IPR000620">
    <property type="entry name" value="EamA_dom"/>
</dbReference>
<feature type="transmembrane region" description="Helical" evidence="3">
    <location>
        <begin position="124"/>
        <end position="143"/>
    </location>
</feature>
<dbReference type="InterPro" id="IPR037185">
    <property type="entry name" value="EmrE-like"/>
</dbReference>
<keyword evidence="6" id="KW-1185">Reference proteome</keyword>
<evidence type="ECO:0000313" key="6">
    <source>
        <dbReference type="Proteomes" id="UP000572680"/>
    </source>
</evidence>
<accession>A0A7W3LSJ4</accession>
<dbReference type="Gene3D" id="1.10.3730.20">
    <property type="match status" value="1"/>
</dbReference>
<evidence type="ECO:0000256" key="2">
    <source>
        <dbReference type="SAM" id="MobiDB-lite"/>
    </source>
</evidence>
<dbReference type="GO" id="GO:0016020">
    <property type="term" value="C:membrane"/>
    <property type="evidence" value="ECO:0007669"/>
    <property type="project" value="InterPro"/>
</dbReference>
<evidence type="ECO:0000313" key="5">
    <source>
        <dbReference type="EMBL" id="MBA8953524.1"/>
    </source>
</evidence>
<protein>
    <submittedName>
        <fullName evidence="5">Drug/metabolite transporter (DMT)-like permease</fullName>
    </submittedName>
</protein>
<feature type="domain" description="EamA" evidence="4">
    <location>
        <begin position="152"/>
        <end position="284"/>
    </location>
</feature>
<keyword evidence="3" id="KW-0472">Membrane</keyword>
<reference evidence="5 6" key="1">
    <citation type="submission" date="2020-08" db="EMBL/GenBank/DDBJ databases">
        <title>Genomic Encyclopedia of Type Strains, Phase IV (KMG-IV): sequencing the most valuable type-strain genomes for metagenomic binning, comparative biology and taxonomic classification.</title>
        <authorList>
            <person name="Goeker M."/>
        </authorList>
    </citation>
    <scope>NUCLEOTIDE SEQUENCE [LARGE SCALE GENOMIC DNA]</scope>
    <source>
        <strain evidence="5 6">DSM 44197</strain>
    </source>
</reference>
<dbReference type="EMBL" id="JACJIA010000007">
    <property type="protein sequence ID" value="MBA8953524.1"/>
    <property type="molecule type" value="Genomic_DNA"/>
</dbReference>
<evidence type="ECO:0000256" key="3">
    <source>
        <dbReference type="SAM" id="Phobius"/>
    </source>
</evidence>
<organism evidence="5 6">
    <name type="scientific">Actinomadura namibiensis</name>
    <dbReference type="NCBI Taxonomy" id="182080"/>
    <lineage>
        <taxon>Bacteria</taxon>
        <taxon>Bacillati</taxon>
        <taxon>Actinomycetota</taxon>
        <taxon>Actinomycetes</taxon>
        <taxon>Streptosporangiales</taxon>
        <taxon>Thermomonosporaceae</taxon>
        <taxon>Actinomadura</taxon>
    </lineage>
</organism>
<dbReference type="AlphaFoldDB" id="A0A7W3LSJ4"/>
<comment type="caution">
    <text evidence="5">The sequence shown here is derived from an EMBL/GenBank/DDBJ whole genome shotgun (WGS) entry which is preliminary data.</text>
</comment>
<feature type="domain" description="EamA" evidence="4">
    <location>
        <begin position="9"/>
        <end position="139"/>
    </location>
</feature>
<feature type="transmembrane region" description="Helical" evidence="3">
    <location>
        <begin position="269"/>
        <end position="285"/>
    </location>
</feature>
<keyword evidence="3" id="KW-1133">Transmembrane helix</keyword>
<feature type="transmembrane region" description="Helical" evidence="3">
    <location>
        <begin position="181"/>
        <end position="200"/>
    </location>
</feature>
<evidence type="ECO:0000256" key="1">
    <source>
        <dbReference type="ARBA" id="ARBA00007362"/>
    </source>
</evidence>
<dbReference type="RefSeq" id="WP_182845719.1">
    <property type="nucleotide sequence ID" value="NZ_BAAALP010000078.1"/>
</dbReference>
<comment type="similarity">
    <text evidence="1">Belongs to the EamA transporter family.</text>
</comment>
<feature type="transmembrane region" description="Helical" evidence="3">
    <location>
        <begin position="66"/>
        <end position="85"/>
    </location>
</feature>
<feature type="transmembrane region" description="Helical" evidence="3">
    <location>
        <begin position="212"/>
        <end position="234"/>
    </location>
</feature>
<proteinExistence type="inferred from homology"/>
<dbReference type="SUPFAM" id="SSF103481">
    <property type="entry name" value="Multidrug resistance efflux transporter EmrE"/>
    <property type="match status" value="2"/>
</dbReference>
<dbReference type="Pfam" id="PF00892">
    <property type="entry name" value="EamA"/>
    <property type="match status" value="2"/>
</dbReference>
<feature type="transmembrane region" description="Helical" evidence="3">
    <location>
        <begin position="34"/>
        <end position="57"/>
    </location>
</feature>
<feature type="transmembrane region" description="Helical" evidence="3">
    <location>
        <begin position="246"/>
        <end position="263"/>
    </location>
</feature>
<evidence type="ECO:0000259" key="4">
    <source>
        <dbReference type="Pfam" id="PF00892"/>
    </source>
</evidence>
<feature type="transmembrane region" description="Helical" evidence="3">
    <location>
        <begin position="9"/>
        <end position="28"/>
    </location>
</feature>
<dbReference type="InterPro" id="IPR052756">
    <property type="entry name" value="Alkyne_AA_exporter"/>
</dbReference>
<feature type="region of interest" description="Disordered" evidence="2">
    <location>
        <begin position="288"/>
        <end position="317"/>
    </location>
</feature>